<feature type="transmembrane region" description="Helical" evidence="1">
    <location>
        <begin position="192"/>
        <end position="217"/>
    </location>
</feature>
<dbReference type="AlphaFoldDB" id="A0A7C2BKY7"/>
<reference evidence="2" key="1">
    <citation type="journal article" date="2020" name="mSystems">
        <title>Genome- and Community-Level Interaction Insights into Carbon Utilization and Element Cycling Functions of Hydrothermarchaeota in Hydrothermal Sediment.</title>
        <authorList>
            <person name="Zhou Z."/>
            <person name="Liu Y."/>
            <person name="Xu W."/>
            <person name="Pan J."/>
            <person name="Luo Z.H."/>
            <person name="Li M."/>
        </authorList>
    </citation>
    <scope>NUCLEOTIDE SEQUENCE [LARGE SCALE GENOMIC DNA]</scope>
    <source>
        <strain evidence="2">SpSt-23</strain>
    </source>
</reference>
<organism evidence="2">
    <name type="scientific">Thermosphaera aggregans</name>
    <dbReference type="NCBI Taxonomy" id="54254"/>
    <lineage>
        <taxon>Archaea</taxon>
        <taxon>Thermoproteota</taxon>
        <taxon>Thermoprotei</taxon>
        <taxon>Desulfurococcales</taxon>
        <taxon>Desulfurococcaceae</taxon>
        <taxon>Thermosphaera</taxon>
    </lineage>
</organism>
<evidence type="ECO:0000256" key="1">
    <source>
        <dbReference type="SAM" id="Phobius"/>
    </source>
</evidence>
<keyword evidence="1" id="KW-1133">Transmembrane helix</keyword>
<evidence type="ECO:0000313" key="2">
    <source>
        <dbReference type="EMBL" id="HEF87156.1"/>
    </source>
</evidence>
<feature type="transmembrane region" description="Helical" evidence="1">
    <location>
        <begin position="153"/>
        <end position="180"/>
    </location>
</feature>
<evidence type="ECO:0008006" key="3">
    <source>
        <dbReference type="Google" id="ProtNLM"/>
    </source>
</evidence>
<proteinExistence type="predicted"/>
<keyword evidence="1" id="KW-0812">Transmembrane</keyword>
<protein>
    <recommendedName>
        <fullName evidence="3">DUF2029 domain-containing protein</fullName>
    </recommendedName>
</protein>
<feature type="transmembrane region" description="Helical" evidence="1">
    <location>
        <begin position="423"/>
        <end position="443"/>
    </location>
</feature>
<gene>
    <name evidence="2" type="ORF">ENP55_02430</name>
</gene>
<accession>A0A7C2BKY7</accession>
<feature type="transmembrane region" description="Helical" evidence="1">
    <location>
        <begin position="229"/>
        <end position="247"/>
    </location>
</feature>
<sequence>MKIRVTRHLAFLALIIGVGLVARFYIAPYTSGSDIAQFAGFTDTFISKTFCFLKYTSSESHVGENWPYPWPYPYGPLLVILLSVPRMLATTPVTHFWKDGVYYVYVPMDWIIASKSVFILFDTLSALTIYLVVKPLSTRKALLATGFYYLNPVTIYISSIYGMFDTVAFFPLAFSLLLFLRRSNGSLRDTVIVSSLAGLSVAVKPNVILPALIIAAYACKPFQKDAKRIITGVLGFTTGLLITYVPFELTCPGGLLIYYSALKSAGTPGYTPPLCYSFNGFSSLATYMNSKTGGDFTWVTENWWMPAFLLSILLLWKMLKERFNAEFAVENIYTSYLIFLTTYWRVNYQYFAPMMGFTAIYFVSDRFNAYRRALSIAYSMYVMAWFFMFPVSWWGHAHIENPNYNVMNLLDSISFMVFAEEAYLLYSIILTLLGYVTLTAFLLPVKQKCSSQVLTDPQYPVLYLSLL</sequence>
<feature type="transmembrane region" description="Helical" evidence="1">
    <location>
        <begin position="296"/>
        <end position="316"/>
    </location>
</feature>
<feature type="transmembrane region" description="Helical" evidence="1">
    <location>
        <begin position="376"/>
        <end position="395"/>
    </location>
</feature>
<dbReference type="EMBL" id="DSJT01000011">
    <property type="protein sequence ID" value="HEF87156.1"/>
    <property type="molecule type" value="Genomic_DNA"/>
</dbReference>
<keyword evidence="1" id="KW-0472">Membrane</keyword>
<feature type="transmembrane region" description="Helical" evidence="1">
    <location>
        <begin position="348"/>
        <end position="364"/>
    </location>
</feature>
<feature type="transmembrane region" description="Helical" evidence="1">
    <location>
        <begin position="9"/>
        <end position="26"/>
    </location>
</feature>
<name>A0A7C2BKY7_9CREN</name>
<feature type="transmembrane region" description="Helical" evidence="1">
    <location>
        <begin position="110"/>
        <end position="133"/>
    </location>
</feature>
<comment type="caution">
    <text evidence="2">The sequence shown here is derived from an EMBL/GenBank/DDBJ whole genome shotgun (WGS) entry which is preliminary data.</text>
</comment>